<gene>
    <name evidence="1" type="ORF">MLD38_028158</name>
</gene>
<evidence type="ECO:0000313" key="2">
    <source>
        <dbReference type="Proteomes" id="UP001057402"/>
    </source>
</evidence>
<proteinExistence type="predicted"/>
<evidence type="ECO:0000313" key="1">
    <source>
        <dbReference type="EMBL" id="KAI4329813.1"/>
    </source>
</evidence>
<reference evidence="2" key="1">
    <citation type="journal article" date="2023" name="Front. Plant Sci.">
        <title>Chromosomal-level genome assembly of Melastoma candidum provides insights into trichome evolution.</title>
        <authorList>
            <person name="Zhong Y."/>
            <person name="Wu W."/>
            <person name="Sun C."/>
            <person name="Zou P."/>
            <person name="Liu Y."/>
            <person name="Dai S."/>
            <person name="Zhou R."/>
        </authorList>
    </citation>
    <scope>NUCLEOTIDE SEQUENCE [LARGE SCALE GENOMIC DNA]</scope>
</reference>
<accession>A0ACB9N0A5</accession>
<organism evidence="1 2">
    <name type="scientific">Melastoma candidum</name>
    <dbReference type="NCBI Taxonomy" id="119954"/>
    <lineage>
        <taxon>Eukaryota</taxon>
        <taxon>Viridiplantae</taxon>
        <taxon>Streptophyta</taxon>
        <taxon>Embryophyta</taxon>
        <taxon>Tracheophyta</taxon>
        <taxon>Spermatophyta</taxon>
        <taxon>Magnoliopsida</taxon>
        <taxon>eudicotyledons</taxon>
        <taxon>Gunneridae</taxon>
        <taxon>Pentapetalae</taxon>
        <taxon>rosids</taxon>
        <taxon>malvids</taxon>
        <taxon>Myrtales</taxon>
        <taxon>Melastomataceae</taxon>
        <taxon>Melastomatoideae</taxon>
        <taxon>Melastomateae</taxon>
        <taxon>Melastoma</taxon>
    </lineage>
</organism>
<protein>
    <submittedName>
        <fullName evidence="1">Uncharacterized protein</fullName>
    </submittedName>
</protein>
<keyword evidence="2" id="KW-1185">Reference proteome</keyword>
<sequence>MNCASLNLLGKKMVYLVLIPDEAMLTMGVIRPKADVIQLLLILLIILTAIPTVSFVFLMVSTACRDMQLSSTLIKQMEVTQSAESKCMNKSTAFVQASHDIRASLAGIMGLIDLSYDDIGRHSDLRKNLNQMKKCAQDLLALLNSILDASKIEAGKMLLEEEEFNIAELIEDVVNLFYPVAKKKGVDLILDPHDGSVLKSSLVRGDRGKLKQIISNLLSNAVKFTSVGHIVVRAWTGKLSLDNTILPTPPRMRKKILSCLHYCRHEEGTDVLLSTESQDIRNCVEFFCEAKLMGGDIEIIDKEIREKGTCFRFNVLLAVPEPVVEQELETVDKEAEQSFSHWQVGSILRSLTRALSIRSQSPRRTSSPNSEGSQVILLMQKDERCSVTQRFMRRLGIEVFVVNQMEDLDLVSRKMQPRLKTSFSSHSLSGFSEISSKSGSLRRSGSNKCFPVGGNDSPLRLVEGTNHIVAVQMQTSRKHRTGLVLIVVDATMGPFPELHRVVNEFRDGIPRSSKVIWLDKPLSRTVDRRLFAEGSGDPINLVLSKPLHGSYLFEVIKLLPEFAGPMDRRPFMIAAESPAERASQMTSQEIKVVNDANPLSGKKVLVADDSAINRRIAEKYLKKLGASVELCKDGTDALELVRDGLLERMNSHPSAMLPYDYILMDCQMPGMDGYEATTRIREEEKGYGVHIPIIALTAHDSGPEARRIFEVGMDYHLKQPLSEDRLLEAIASLRCG</sequence>
<comment type="caution">
    <text evidence="1">The sequence shown here is derived from an EMBL/GenBank/DDBJ whole genome shotgun (WGS) entry which is preliminary data.</text>
</comment>
<dbReference type="Proteomes" id="UP001057402">
    <property type="component" value="Chromosome 8"/>
</dbReference>
<dbReference type="EMBL" id="CM042887">
    <property type="protein sequence ID" value="KAI4329813.1"/>
    <property type="molecule type" value="Genomic_DNA"/>
</dbReference>
<name>A0ACB9N0A5_9MYRT</name>